<proteinExistence type="predicted"/>
<feature type="domain" description="DUF4806" evidence="1">
    <location>
        <begin position="125"/>
        <end position="209"/>
    </location>
</feature>
<sequence>MPLLVQGKYDKTKHVKNTKEQNMSHTSVDASLKKSENYLFQEIRTGVKETNNNNNEASNVTAIDSAKQNTKCQCYCPHHAQFNSEILRQLFFLRSLYTELLDEVKKIKEGPNQDVHGHDEVSILQNFNLPIAAEEGLKELDMFLRQTQNFNRMQSELCKVGGSNLLDFVKRCMGMLIANQLAATFSWLGRRNKMGFKNYEMIVEVIINAAIKTNKCKDKNEAEKEIARWLRRAPDRLK</sequence>
<dbReference type="AlphaFoldDB" id="A0A9P0DJC6"/>
<protein>
    <recommendedName>
        <fullName evidence="1">DUF4806 domain-containing protein</fullName>
    </recommendedName>
</protein>
<dbReference type="Pfam" id="PF16064">
    <property type="entry name" value="DUF4806"/>
    <property type="match status" value="1"/>
</dbReference>
<organism evidence="2 3">
    <name type="scientific">Ceutorhynchus assimilis</name>
    <name type="common">cabbage seed weevil</name>
    <dbReference type="NCBI Taxonomy" id="467358"/>
    <lineage>
        <taxon>Eukaryota</taxon>
        <taxon>Metazoa</taxon>
        <taxon>Ecdysozoa</taxon>
        <taxon>Arthropoda</taxon>
        <taxon>Hexapoda</taxon>
        <taxon>Insecta</taxon>
        <taxon>Pterygota</taxon>
        <taxon>Neoptera</taxon>
        <taxon>Endopterygota</taxon>
        <taxon>Coleoptera</taxon>
        <taxon>Polyphaga</taxon>
        <taxon>Cucujiformia</taxon>
        <taxon>Curculionidae</taxon>
        <taxon>Ceutorhynchinae</taxon>
        <taxon>Ceutorhynchus</taxon>
    </lineage>
</organism>
<accession>A0A9P0DJC6</accession>
<dbReference type="InterPro" id="IPR032071">
    <property type="entry name" value="DUF4806"/>
</dbReference>
<evidence type="ECO:0000313" key="2">
    <source>
        <dbReference type="EMBL" id="CAH1134621.1"/>
    </source>
</evidence>
<keyword evidence="3" id="KW-1185">Reference proteome</keyword>
<dbReference type="EMBL" id="OU892284">
    <property type="protein sequence ID" value="CAH1134621.1"/>
    <property type="molecule type" value="Genomic_DNA"/>
</dbReference>
<reference evidence="2" key="1">
    <citation type="submission" date="2022-01" db="EMBL/GenBank/DDBJ databases">
        <authorList>
            <person name="King R."/>
        </authorList>
    </citation>
    <scope>NUCLEOTIDE SEQUENCE</scope>
</reference>
<evidence type="ECO:0000313" key="3">
    <source>
        <dbReference type="Proteomes" id="UP001152799"/>
    </source>
</evidence>
<gene>
    <name evidence="2" type="ORF">CEUTPL_LOCUS13017</name>
</gene>
<evidence type="ECO:0000259" key="1">
    <source>
        <dbReference type="Pfam" id="PF16064"/>
    </source>
</evidence>
<dbReference type="PANTHER" id="PTHR34153:SF2">
    <property type="entry name" value="SI:CH211-262H13.3-RELATED"/>
    <property type="match status" value="1"/>
</dbReference>
<name>A0A9P0DJC6_9CUCU</name>
<dbReference type="Proteomes" id="UP001152799">
    <property type="component" value="Chromosome 8"/>
</dbReference>
<dbReference type="PANTHER" id="PTHR34153">
    <property type="entry name" value="SI:CH211-262H13.3-RELATED-RELATED"/>
    <property type="match status" value="1"/>
</dbReference>
<dbReference type="OrthoDB" id="6784356at2759"/>